<evidence type="ECO:0000313" key="2">
    <source>
        <dbReference type="EMBL" id="JAQ04748.1"/>
    </source>
</evidence>
<feature type="compositionally biased region" description="Polar residues" evidence="1">
    <location>
        <begin position="88"/>
        <end position="117"/>
    </location>
</feature>
<feature type="region of interest" description="Disordered" evidence="1">
    <location>
        <begin position="1"/>
        <end position="67"/>
    </location>
</feature>
<feature type="region of interest" description="Disordered" evidence="1">
    <location>
        <begin position="81"/>
        <end position="117"/>
    </location>
</feature>
<protein>
    <submittedName>
        <fullName evidence="2">Uncharacterized protein</fullName>
    </submittedName>
</protein>
<dbReference type="AlphaFoldDB" id="A0A146L8M5"/>
<evidence type="ECO:0000256" key="1">
    <source>
        <dbReference type="SAM" id="MobiDB-lite"/>
    </source>
</evidence>
<feature type="non-terminal residue" evidence="2">
    <location>
        <position position="1"/>
    </location>
</feature>
<sequence length="117" mass="12595">PTTKSASLPHATAISWSSVPDKRPIIPYAQTTTSPSPPLTTQSVSSATSATMSPQHAQHEEQTQGYNSNLPVAVLAAVHRDDTENKSIENNNKNDSTFISENNNSVYTTSTPKSRLN</sequence>
<reference evidence="2" key="1">
    <citation type="journal article" date="2016" name="Gigascience">
        <title>De novo construction of an expanded transcriptome assembly for the western tarnished plant bug, Lygus hesperus.</title>
        <authorList>
            <person name="Tassone E.E."/>
            <person name="Geib S.M."/>
            <person name="Hall B."/>
            <person name="Fabrick J.A."/>
            <person name="Brent C.S."/>
            <person name="Hull J.J."/>
        </authorList>
    </citation>
    <scope>NUCLEOTIDE SEQUENCE</scope>
</reference>
<feature type="compositionally biased region" description="Low complexity" evidence="1">
    <location>
        <begin position="31"/>
        <end position="53"/>
    </location>
</feature>
<organism evidence="2">
    <name type="scientific">Lygus hesperus</name>
    <name type="common">Western plant bug</name>
    <dbReference type="NCBI Taxonomy" id="30085"/>
    <lineage>
        <taxon>Eukaryota</taxon>
        <taxon>Metazoa</taxon>
        <taxon>Ecdysozoa</taxon>
        <taxon>Arthropoda</taxon>
        <taxon>Hexapoda</taxon>
        <taxon>Insecta</taxon>
        <taxon>Pterygota</taxon>
        <taxon>Neoptera</taxon>
        <taxon>Paraneoptera</taxon>
        <taxon>Hemiptera</taxon>
        <taxon>Heteroptera</taxon>
        <taxon>Panheteroptera</taxon>
        <taxon>Cimicomorpha</taxon>
        <taxon>Miridae</taxon>
        <taxon>Mirini</taxon>
        <taxon>Lygus</taxon>
    </lineage>
</organism>
<feature type="non-terminal residue" evidence="2">
    <location>
        <position position="117"/>
    </location>
</feature>
<dbReference type="EMBL" id="GDHC01013881">
    <property type="protein sequence ID" value="JAQ04748.1"/>
    <property type="molecule type" value="Transcribed_RNA"/>
</dbReference>
<gene>
    <name evidence="2" type="ORF">g.4922</name>
</gene>
<proteinExistence type="predicted"/>
<name>A0A146L8M5_LYGHE</name>
<accession>A0A146L8M5</accession>